<dbReference type="InterPro" id="IPR049316">
    <property type="entry name" value="GDC-P_C"/>
</dbReference>
<comment type="cofactor">
    <cofactor evidence="1 3">
        <name>pyridoxal 5'-phosphate</name>
        <dbReference type="ChEBI" id="CHEBI:597326"/>
    </cofactor>
</comment>
<evidence type="ECO:0000313" key="6">
    <source>
        <dbReference type="EMBL" id="CAG7652081.1"/>
    </source>
</evidence>
<accession>A0ABM8VNX0</accession>
<comment type="similarity">
    <text evidence="3">Belongs to the GcvP family. C-terminal subunit subfamily.</text>
</comment>
<comment type="catalytic activity">
    <reaction evidence="3">
        <text>N(6)-[(R)-lipoyl]-L-lysyl-[glycine-cleavage complex H protein] + glycine + H(+) = N(6)-[(R)-S(8)-aminomethyldihydrolipoyl]-L-lysyl-[glycine-cleavage complex H protein] + CO2</text>
        <dbReference type="Rhea" id="RHEA:24304"/>
        <dbReference type="Rhea" id="RHEA-COMP:10494"/>
        <dbReference type="Rhea" id="RHEA-COMP:10495"/>
        <dbReference type="ChEBI" id="CHEBI:15378"/>
        <dbReference type="ChEBI" id="CHEBI:16526"/>
        <dbReference type="ChEBI" id="CHEBI:57305"/>
        <dbReference type="ChEBI" id="CHEBI:83099"/>
        <dbReference type="ChEBI" id="CHEBI:83143"/>
        <dbReference type="EC" id="1.4.4.2"/>
    </reaction>
</comment>
<feature type="modified residue" description="N6-(pyridoxal phosphate)lysine" evidence="3">
    <location>
        <position position="271"/>
    </location>
</feature>
<dbReference type="HAMAP" id="MF_00713">
    <property type="entry name" value="GcvPB"/>
    <property type="match status" value="1"/>
</dbReference>
<dbReference type="InterPro" id="IPR049315">
    <property type="entry name" value="GDC-P_N"/>
</dbReference>
<feature type="domain" description="Glycine cleavage system P-protein N-terminal" evidence="4">
    <location>
        <begin position="33"/>
        <end position="306"/>
    </location>
</feature>
<dbReference type="CDD" id="cd00613">
    <property type="entry name" value="GDC-P"/>
    <property type="match status" value="1"/>
</dbReference>
<dbReference type="NCBIfam" id="NF003346">
    <property type="entry name" value="PRK04366.1"/>
    <property type="match status" value="1"/>
</dbReference>
<sequence length="485" mass="53267">MKPEKALIFEMSKPGRVAYSLPACDVPEAAPEDYIPASMLRSNPAELPEVYEVDVIRHYTELSRRNFGVDNGFYPLGSCTMKYNPKINEDVARFAGFAKIHPYQPEHSIQGALELLYTLQNDLAALTGMDQVTLQPAAGAHGEWTGLMMIRAYHESRGEQRTKVIVPDSSHGTNPASATTAGFDTVTIPSNERGLVDLDQLRKAVGPDTAALMLTNPSTLGLFEEQIVEIAAIVHEAGGLLYYDGANSNAIMGITRPGDMGFDVVHLNLHKTMSTPHGGGGPGAGPVGVKQRLVPFLPKPVVARREDGSYFFDAEGADSIGRVKAYYGNFGILVRAYAYIRTYGPEGLRRVSECAVLNANYMMHRLAPHFEIPYPGVCKHEFVMSGRGLKPYGVRTLDVAKRLLDFGYHPPTIYFPLNVEECIMIEPTETESKETLDAFIDTMIRIAQEAKETPELVLGAPYDTVVRRLDETLAARKPVLNCACN</sequence>
<dbReference type="RefSeq" id="WP_218101357.1">
    <property type="nucleotide sequence ID" value="NZ_CAJVCE010000017.1"/>
</dbReference>
<dbReference type="EC" id="1.4.4.2" evidence="3"/>
<protein>
    <recommendedName>
        <fullName evidence="3">Probable glycine dehydrogenase (decarboxylating) subunit 2</fullName>
        <ecNumber evidence="3">1.4.4.2</ecNumber>
    </recommendedName>
    <alternativeName>
        <fullName evidence="3">Glycine cleavage system P-protein subunit 2</fullName>
    </alternativeName>
    <alternativeName>
        <fullName evidence="3">Glycine decarboxylase subunit 2</fullName>
    </alternativeName>
    <alternativeName>
        <fullName evidence="3">Glycine dehydrogenase (aminomethyl-transferring) subunit 2</fullName>
    </alternativeName>
</protein>
<keyword evidence="3 6" id="KW-0560">Oxidoreductase</keyword>
<dbReference type="PANTHER" id="PTHR11773">
    <property type="entry name" value="GLYCINE DEHYDROGENASE, DECARBOXYLATING"/>
    <property type="match status" value="1"/>
</dbReference>
<dbReference type="InterPro" id="IPR020581">
    <property type="entry name" value="GDC_P"/>
</dbReference>
<evidence type="ECO:0000259" key="4">
    <source>
        <dbReference type="Pfam" id="PF02347"/>
    </source>
</evidence>
<proteinExistence type="inferred from homology"/>
<name>A0ABM8VNX0_9BACL</name>
<dbReference type="PANTHER" id="PTHR11773:SF1">
    <property type="entry name" value="GLYCINE DEHYDROGENASE (DECARBOXYLATING), MITOCHONDRIAL"/>
    <property type="match status" value="1"/>
</dbReference>
<evidence type="ECO:0000256" key="1">
    <source>
        <dbReference type="ARBA" id="ARBA00001933"/>
    </source>
</evidence>
<comment type="subunit">
    <text evidence="3">The glycine cleavage system is composed of four proteins: P, T, L and H. In this organism, the P 'protein' is a heterodimer of two subunits.</text>
</comment>
<reference evidence="6 7" key="1">
    <citation type="submission" date="2021-06" db="EMBL/GenBank/DDBJ databases">
        <authorList>
            <person name="Criscuolo A."/>
        </authorList>
    </citation>
    <scope>NUCLEOTIDE SEQUENCE [LARGE SCALE GENOMIC DNA]</scope>
    <source>
        <strain evidence="7">CIP 111802</strain>
    </source>
</reference>
<keyword evidence="7" id="KW-1185">Reference proteome</keyword>
<dbReference type="GO" id="GO:0004375">
    <property type="term" value="F:glycine dehydrogenase (decarboxylating) activity"/>
    <property type="evidence" value="ECO:0007669"/>
    <property type="project" value="UniProtKB-EC"/>
</dbReference>
<feature type="domain" description="Glycine dehydrogenase C-terminal" evidence="5">
    <location>
        <begin position="352"/>
        <end position="453"/>
    </location>
</feature>
<dbReference type="Pfam" id="PF02347">
    <property type="entry name" value="GDC-P"/>
    <property type="match status" value="1"/>
</dbReference>
<evidence type="ECO:0000313" key="7">
    <source>
        <dbReference type="Proteomes" id="UP000730618"/>
    </source>
</evidence>
<evidence type="ECO:0000256" key="3">
    <source>
        <dbReference type="HAMAP-Rule" id="MF_00713"/>
    </source>
</evidence>
<organism evidence="6 7">
    <name type="scientific">Paenibacillus allorhizosphaerae</name>
    <dbReference type="NCBI Taxonomy" id="2849866"/>
    <lineage>
        <taxon>Bacteria</taxon>
        <taxon>Bacillati</taxon>
        <taxon>Bacillota</taxon>
        <taxon>Bacilli</taxon>
        <taxon>Bacillales</taxon>
        <taxon>Paenibacillaceae</taxon>
        <taxon>Paenibacillus</taxon>
    </lineage>
</organism>
<dbReference type="InterPro" id="IPR023012">
    <property type="entry name" value="GcvPB"/>
</dbReference>
<evidence type="ECO:0000256" key="2">
    <source>
        <dbReference type="ARBA" id="ARBA00022898"/>
    </source>
</evidence>
<keyword evidence="2 3" id="KW-0663">Pyridoxal phosphate</keyword>
<comment type="function">
    <text evidence="3">The glycine cleavage system catalyzes the degradation of glycine. The P protein binds the alpha-amino group of glycine through its pyridoxal phosphate cofactor; CO(2) is released and the remaining methylamine moiety is then transferred to the lipoamide cofactor of the H protein.</text>
</comment>
<dbReference type="EMBL" id="CAJVCE010000017">
    <property type="protein sequence ID" value="CAG7652081.1"/>
    <property type="molecule type" value="Genomic_DNA"/>
</dbReference>
<dbReference type="Pfam" id="PF21478">
    <property type="entry name" value="GcvP2_C"/>
    <property type="match status" value="1"/>
</dbReference>
<comment type="caution">
    <text evidence="6">The sequence shown here is derived from an EMBL/GenBank/DDBJ whole genome shotgun (WGS) entry which is preliminary data.</text>
</comment>
<gene>
    <name evidence="3 6" type="primary">gcvPB</name>
    <name evidence="6" type="ORF">PAECIP111802_05131</name>
</gene>
<dbReference type="Proteomes" id="UP000730618">
    <property type="component" value="Unassembled WGS sequence"/>
</dbReference>
<evidence type="ECO:0000259" key="5">
    <source>
        <dbReference type="Pfam" id="PF21478"/>
    </source>
</evidence>